<evidence type="ECO:0000313" key="2">
    <source>
        <dbReference type="Proteomes" id="UP000266723"/>
    </source>
</evidence>
<dbReference type="Proteomes" id="UP000266723">
    <property type="component" value="Unassembled WGS sequence"/>
</dbReference>
<evidence type="ECO:0000313" key="1">
    <source>
        <dbReference type="EMBL" id="KAF3567153.1"/>
    </source>
</evidence>
<keyword evidence="2" id="KW-1185">Reference proteome</keyword>
<accession>A0ABQ7D6P3</accession>
<comment type="caution">
    <text evidence="1">The sequence shown here is derived from an EMBL/GenBank/DDBJ whole genome shotgun (WGS) entry which is preliminary data.</text>
</comment>
<dbReference type="EMBL" id="QGKV02000759">
    <property type="protein sequence ID" value="KAF3567153.1"/>
    <property type="molecule type" value="Genomic_DNA"/>
</dbReference>
<name>A0ABQ7D6P3_BRACR</name>
<organism evidence="1 2">
    <name type="scientific">Brassica cretica</name>
    <name type="common">Mustard</name>
    <dbReference type="NCBI Taxonomy" id="69181"/>
    <lineage>
        <taxon>Eukaryota</taxon>
        <taxon>Viridiplantae</taxon>
        <taxon>Streptophyta</taxon>
        <taxon>Embryophyta</taxon>
        <taxon>Tracheophyta</taxon>
        <taxon>Spermatophyta</taxon>
        <taxon>Magnoliopsida</taxon>
        <taxon>eudicotyledons</taxon>
        <taxon>Gunneridae</taxon>
        <taxon>Pentapetalae</taxon>
        <taxon>rosids</taxon>
        <taxon>malvids</taxon>
        <taxon>Brassicales</taxon>
        <taxon>Brassicaceae</taxon>
        <taxon>Brassiceae</taxon>
        <taxon>Brassica</taxon>
    </lineage>
</organism>
<reference evidence="1 2" key="1">
    <citation type="journal article" date="2020" name="BMC Genomics">
        <title>Intraspecific diversification of the crop wild relative Brassica cretica Lam. using demographic model selection.</title>
        <authorList>
            <person name="Kioukis A."/>
            <person name="Michalopoulou V.A."/>
            <person name="Briers L."/>
            <person name="Pirintsos S."/>
            <person name="Studholme D.J."/>
            <person name="Pavlidis P."/>
            <person name="Sarris P.F."/>
        </authorList>
    </citation>
    <scope>NUCLEOTIDE SEQUENCE [LARGE SCALE GENOMIC DNA]</scope>
    <source>
        <strain evidence="2">cv. PFS-1207/04</strain>
    </source>
</reference>
<protein>
    <recommendedName>
        <fullName evidence="3">BRCT domain-containing protein</fullName>
    </recommendedName>
</protein>
<evidence type="ECO:0008006" key="3">
    <source>
        <dbReference type="Google" id="ProtNLM"/>
    </source>
</evidence>
<sequence length="147" mass="17233">MAKDAQEERAQRKWQAPTDGTLKCNVEVQWFKQKRILVAAWIVRNHRGDTLIHTIILEVCSLKWSLEIYGGAVTKPRAWPAFRYEGVELRKALDLIQEWDVQVVNSKVRYAQAIARSVTREKKYQSYVAQVSPRWLKEMFEEDQQGV</sequence>
<gene>
    <name evidence="1" type="ORF">DY000_02012967</name>
</gene>
<proteinExistence type="predicted"/>